<dbReference type="SMART" id="SM00859">
    <property type="entry name" value="Semialdhyde_dh"/>
    <property type="match status" value="1"/>
</dbReference>
<dbReference type="Gene3D" id="3.40.50.720">
    <property type="entry name" value="NAD(P)-binding Rossmann-like Domain"/>
    <property type="match status" value="1"/>
</dbReference>
<organism evidence="2 3">
    <name type="scientific">Zhihengliuella flava</name>
    <dbReference type="NCBI Taxonomy" id="1285193"/>
    <lineage>
        <taxon>Bacteria</taxon>
        <taxon>Bacillati</taxon>
        <taxon>Actinomycetota</taxon>
        <taxon>Actinomycetes</taxon>
        <taxon>Micrococcales</taxon>
        <taxon>Micrococcaceae</taxon>
        <taxon>Zhihengliuella</taxon>
    </lineage>
</organism>
<dbReference type="EMBL" id="JADOTZ010000001">
    <property type="protein sequence ID" value="MBG6085110.1"/>
    <property type="molecule type" value="Genomic_DNA"/>
</dbReference>
<protein>
    <submittedName>
        <fullName evidence="2">Uncharacterized protein YbjT (DUF2867 family)</fullName>
    </submittedName>
</protein>
<dbReference type="Pfam" id="PF13460">
    <property type="entry name" value="NAD_binding_10"/>
    <property type="match status" value="1"/>
</dbReference>
<dbReference type="PANTHER" id="PTHR15020:SF50">
    <property type="entry name" value="UPF0659 PROTEIN YMR090W"/>
    <property type="match status" value="1"/>
</dbReference>
<reference evidence="2" key="1">
    <citation type="submission" date="2020-11" db="EMBL/GenBank/DDBJ databases">
        <title>Sequencing the genomes of 1000 actinobacteria strains.</title>
        <authorList>
            <person name="Klenk H.-P."/>
        </authorList>
    </citation>
    <scope>NUCLEOTIDE SEQUENCE</scope>
    <source>
        <strain evidence="2">DSM 26152</strain>
    </source>
</reference>
<dbReference type="GO" id="GO:0051287">
    <property type="term" value="F:NAD binding"/>
    <property type="evidence" value="ECO:0007669"/>
    <property type="project" value="InterPro"/>
</dbReference>
<dbReference type="InterPro" id="IPR000534">
    <property type="entry name" value="Semialdehyde_DH_NAD-bd"/>
</dbReference>
<feature type="domain" description="Semialdehyde dehydrogenase NAD-binding" evidence="1">
    <location>
        <begin position="2"/>
        <end position="120"/>
    </location>
</feature>
<comment type="caution">
    <text evidence="2">The sequence shown here is derived from an EMBL/GenBank/DDBJ whole genome shotgun (WGS) entry which is preliminary data.</text>
</comment>
<name>A0A931DE31_9MICC</name>
<dbReference type="RefSeq" id="WP_196836332.1">
    <property type="nucleotide sequence ID" value="NZ_JADOTZ010000001.1"/>
</dbReference>
<dbReference type="InterPro" id="IPR036291">
    <property type="entry name" value="NAD(P)-bd_dom_sf"/>
</dbReference>
<accession>A0A931DE31</accession>
<proteinExistence type="predicted"/>
<dbReference type="CDD" id="cd05243">
    <property type="entry name" value="SDR_a5"/>
    <property type="match status" value="1"/>
</dbReference>
<dbReference type="AlphaFoldDB" id="A0A931DE31"/>
<dbReference type="GO" id="GO:0016620">
    <property type="term" value="F:oxidoreductase activity, acting on the aldehyde or oxo group of donors, NAD or NADP as acceptor"/>
    <property type="evidence" value="ECO:0007669"/>
    <property type="project" value="InterPro"/>
</dbReference>
<dbReference type="Proteomes" id="UP000625033">
    <property type="component" value="Unassembled WGS sequence"/>
</dbReference>
<keyword evidence="3" id="KW-1185">Reference proteome</keyword>
<evidence type="ECO:0000313" key="3">
    <source>
        <dbReference type="Proteomes" id="UP000625033"/>
    </source>
</evidence>
<dbReference type="SUPFAM" id="SSF51735">
    <property type="entry name" value="NAD(P)-binding Rossmann-fold domains"/>
    <property type="match status" value="1"/>
</dbReference>
<sequence length="223" mass="23806">MKIAIIGAAGQVGRRLARRLIEHGDDVTGLFRRPEQAEVVTAAGATPHVFDLTVSTPEDLAQALRGHDAVVFCAGAHGTGMDQTSLIDGKGVEKAIIAADAAMVRRTILVSAMPEAASGREVSEDFAHYLTVKKEAEQVLAGSGLDWLIVRPGHLTDDDGNGRVRAGLAEPYGQIQRDDVAAFLLEVLHEPRLSRHIIELVDGPSTIPEAVDTLVELYGTPHL</sequence>
<evidence type="ECO:0000259" key="1">
    <source>
        <dbReference type="SMART" id="SM00859"/>
    </source>
</evidence>
<dbReference type="InterPro" id="IPR016040">
    <property type="entry name" value="NAD(P)-bd_dom"/>
</dbReference>
<dbReference type="PANTHER" id="PTHR15020">
    <property type="entry name" value="FLAVIN REDUCTASE-RELATED"/>
    <property type="match status" value="1"/>
</dbReference>
<gene>
    <name evidence="2" type="ORF">IW252_001877</name>
</gene>
<evidence type="ECO:0000313" key="2">
    <source>
        <dbReference type="EMBL" id="MBG6085110.1"/>
    </source>
</evidence>